<evidence type="ECO:0000256" key="1">
    <source>
        <dbReference type="ARBA" id="ARBA00004141"/>
    </source>
</evidence>
<dbReference type="InterPro" id="IPR036259">
    <property type="entry name" value="MFS_trans_sf"/>
</dbReference>
<dbReference type="PANTHER" id="PTHR23502:SF152">
    <property type="entry name" value="MAJOR FACILITATOR SUPERFAMILY (MFS) PROFILE DOMAIN-CONTAINING PROTEIN-RELATED"/>
    <property type="match status" value="1"/>
</dbReference>
<dbReference type="Gene3D" id="1.20.1250.20">
    <property type="entry name" value="MFS general substrate transporter like domains"/>
    <property type="match status" value="1"/>
</dbReference>
<accession>A0A9Q9EIQ0</accession>
<sequence>MGSTAGSSFEDEVKQVSTPSTTPSSSPATSIIDVEEDSPGYRVSLVQKCLVVFTTSFVTLTACFSSTSLFSAANIVAEDFGTTADIINYTSAGVLFTMGLSTFVWGPLIPLWGRLYAWNTCLVALLVWTLAASFAPNVESFIVFRVLSGFSGTFFHVTGQTILAEYFPPVQRGTATGFFLCGTVLGPPLGPLVAGIITTFTSWRVILWVQAGMVGLGLAFSLIFLRRGGKPATVEHPSIADILQAWNPMRVFRLMRCPNLLFTDLACGLLSFAQYALLSSPRHILVSQYHLTSPLISGLFYLSPAAGFLAGTLIGGHFSDRTVRQWIQHRNGLRLPQDRLRSGFASWFMVIPVASLIFGWCVETKLGGLPVPLVFAFLAAAGMLAAFAGLNTYCAEVMPLQRSEAIASKYLVQYTCSALASAFAVPLIDAVGVGIQCTISTVLVFIAGSLCVIVALFGIKMQCWVDERWPSTTMANKPIFDAYDGPALEHVRSAP</sequence>
<feature type="domain" description="Major facilitator superfamily (MFS) profile" evidence="7">
    <location>
        <begin position="51"/>
        <end position="466"/>
    </location>
</feature>
<evidence type="ECO:0000256" key="4">
    <source>
        <dbReference type="ARBA" id="ARBA00023136"/>
    </source>
</evidence>
<evidence type="ECO:0000313" key="9">
    <source>
        <dbReference type="Proteomes" id="UP001056384"/>
    </source>
</evidence>
<feature type="transmembrane region" description="Helical" evidence="6">
    <location>
        <begin position="86"/>
        <end position="108"/>
    </location>
</feature>
<feature type="transmembrane region" description="Helical" evidence="6">
    <location>
        <begin position="205"/>
        <end position="225"/>
    </location>
</feature>
<proteinExistence type="predicted"/>
<dbReference type="PROSITE" id="PS50850">
    <property type="entry name" value="MFS"/>
    <property type="match status" value="1"/>
</dbReference>
<protein>
    <submittedName>
        <fullName evidence="8">Major facilitator superfamily, MFS transporter superfamily</fullName>
    </submittedName>
</protein>
<feature type="transmembrane region" description="Helical" evidence="6">
    <location>
        <begin position="298"/>
        <end position="319"/>
    </location>
</feature>
<evidence type="ECO:0000256" key="5">
    <source>
        <dbReference type="SAM" id="MobiDB-lite"/>
    </source>
</evidence>
<evidence type="ECO:0000313" key="8">
    <source>
        <dbReference type="EMBL" id="USW51329.1"/>
    </source>
</evidence>
<dbReference type="GO" id="GO:0022857">
    <property type="term" value="F:transmembrane transporter activity"/>
    <property type="evidence" value="ECO:0007669"/>
    <property type="project" value="InterPro"/>
</dbReference>
<dbReference type="Pfam" id="PF07690">
    <property type="entry name" value="MFS_1"/>
    <property type="match status" value="1"/>
</dbReference>
<feature type="compositionally biased region" description="Low complexity" evidence="5">
    <location>
        <begin position="17"/>
        <end position="30"/>
    </location>
</feature>
<feature type="transmembrane region" description="Helical" evidence="6">
    <location>
        <begin position="259"/>
        <end position="278"/>
    </location>
</feature>
<dbReference type="AlphaFoldDB" id="A0A9Q9EIQ0"/>
<evidence type="ECO:0000256" key="6">
    <source>
        <dbReference type="SAM" id="Phobius"/>
    </source>
</evidence>
<feature type="transmembrane region" description="Helical" evidence="6">
    <location>
        <begin position="411"/>
        <end position="433"/>
    </location>
</feature>
<dbReference type="EMBL" id="CP099420">
    <property type="protein sequence ID" value="USW51329.1"/>
    <property type="molecule type" value="Genomic_DNA"/>
</dbReference>
<feature type="transmembrane region" description="Helical" evidence="6">
    <location>
        <begin position="141"/>
        <end position="163"/>
    </location>
</feature>
<feature type="transmembrane region" description="Helical" evidence="6">
    <location>
        <begin position="340"/>
        <end position="360"/>
    </location>
</feature>
<name>A0A9Q9EIQ0_9PEZI</name>
<dbReference type="InterPro" id="IPR020846">
    <property type="entry name" value="MFS_dom"/>
</dbReference>
<gene>
    <name evidence="8" type="ORF">Slin15195_G046480</name>
</gene>
<evidence type="ECO:0000259" key="7">
    <source>
        <dbReference type="PROSITE" id="PS50850"/>
    </source>
</evidence>
<feature type="transmembrane region" description="Helical" evidence="6">
    <location>
        <begin position="175"/>
        <end position="199"/>
    </location>
</feature>
<evidence type="ECO:0000256" key="3">
    <source>
        <dbReference type="ARBA" id="ARBA00022989"/>
    </source>
</evidence>
<feature type="transmembrane region" description="Helical" evidence="6">
    <location>
        <begin position="439"/>
        <end position="459"/>
    </location>
</feature>
<dbReference type="SUPFAM" id="SSF103473">
    <property type="entry name" value="MFS general substrate transporter"/>
    <property type="match status" value="1"/>
</dbReference>
<feature type="transmembrane region" description="Helical" evidence="6">
    <location>
        <begin position="50"/>
        <end position="74"/>
    </location>
</feature>
<feature type="transmembrane region" description="Helical" evidence="6">
    <location>
        <begin position="115"/>
        <end position="135"/>
    </location>
</feature>
<keyword evidence="2 6" id="KW-0812">Transmembrane</keyword>
<keyword evidence="9" id="KW-1185">Reference proteome</keyword>
<dbReference type="InterPro" id="IPR011701">
    <property type="entry name" value="MFS"/>
</dbReference>
<feature type="region of interest" description="Disordered" evidence="5">
    <location>
        <begin position="1"/>
        <end position="30"/>
    </location>
</feature>
<dbReference type="GO" id="GO:0005886">
    <property type="term" value="C:plasma membrane"/>
    <property type="evidence" value="ECO:0007669"/>
    <property type="project" value="TreeGrafter"/>
</dbReference>
<keyword evidence="4 6" id="KW-0472">Membrane</keyword>
<dbReference type="Proteomes" id="UP001056384">
    <property type="component" value="Chromosome 3"/>
</dbReference>
<organism evidence="8 9">
    <name type="scientific">Septoria linicola</name>
    <dbReference type="NCBI Taxonomy" id="215465"/>
    <lineage>
        <taxon>Eukaryota</taxon>
        <taxon>Fungi</taxon>
        <taxon>Dikarya</taxon>
        <taxon>Ascomycota</taxon>
        <taxon>Pezizomycotina</taxon>
        <taxon>Dothideomycetes</taxon>
        <taxon>Dothideomycetidae</taxon>
        <taxon>Mycosphaerellales</taxon>
        <taxon>Mycosphaerellaceae</taxon>
        <taxon>Septoria</taxon>
    </lineage>
</organism>
<dbReference type="PANTHER" id="PTHR23502">
    <property type="entry name" value="MAJOR FACILITATOR SUPERFAMILY"/>
    <property type="match status" value="1"/>
</dbReference>
<comment type="subcellular location">
    <subcellularLocation>
        <location evidence="1">Membrane</location>
        <topology evidence="1">Multi-pass membrane protein</topology>
    </subcellularLocation>
</comment>
<evidence type="ECO:0000256" key="2">
    <source>
        <dbReference type="ARBA" id="ARBA00022692"/>
    </source>
</evidence>
<feature type="transmembrane region" description="Helical" evidence="6">
    <location>
        <begin position="372"/>
        <end position="390"/>
    </location>
</feature>
<keyword evidence="3 6" id="KW-1133">Transmembrane helix</keyword>
<reference evidence="8" key="1">
    <citation type="submission" date="2022-06" db="EMBL/GenBank/DDBJ databases">
        <title>Complete genome sequences of two strains of the flax pathogen Septoria linicola.</title>
        <authorList>
            <person name="Lapalu N."/>
            <person name="Simon A."/>
            <person name="Demenou B."/>
            <person name="Paumier D."/>
            <person name="Guillot M.-P."/>
            <person name="Gout L."/>
            <person name="Valade R."/>
        </authorList>
    </citation>
    <scope>NUCLEOTIDE SEQUENCE</scope>
    <source>
        <strain evidence="8">SE15195</strain>
    </source>
</reference>